<comment type="subunit">
    <text evidence="6">Homodimer.</text>
</comment>
<comment type="caution">
    <text evidence="8">The sequence shown here is derived from an EMBL/GenBank/DDBJ whole genome shotgun (WGS) entry which is preliminary data.</text>
</comment>
<accession>A0ABS2SVH4</accession>
<feature type="domain" description="Flavodoxin-like fold" evidence="7">
    <location>
        <begin position="3"/>
        <end position="203"/>
    </location>
</feature>
<dbReference type="RefSeq" id="WP_035422159.1">
    <property type="nucleotide sequence ID" value="NZ_JAFBCV010000008.1"/>
</dbReference>
<evidence type="ECO:0000256" key="1">
    <source>
        <dbReference type="ARBA" id="ARBA00022630"/>
    </source>
</evidence>
<reference evidence="8" key="1">
    <citation type="submission" date="2021-01" db="EMBL/GenBank/DDBJ databases">
        <title>Genomic Encyclopedia of Type Strains, Phase IV (KMG-IV): sequencing the most valuable type-strain genomes for metagenomic binning, comparative biology and taxonomic classification.</title>
        <authorList>
            <person name="Goeker M."/>
        </authorList>
    </citation>
    <scope>NUCLEOTIDE SEQUENCE</scope>
    <source>
        <strain evidence="8">DSM 21943</strain>
    </source>
</reference>
<keyword evidence="3 6" id="KW-0560">Oxidoreductase</keyword>
<dbReference type="HAMAP" id="MF_01216">
    <property type="entry name" value="Azoreductase_type1"/>
    <property type="match status" value="1"/>
</dbReference>
<gene>
    <name evidence="6" type="primary">azoR</name>
    <name evidence="8" type="ORF">JOC54_002819</name>
</gene>
<keyword evidence="1 6" id="KW-0285">Flavoprotein</keyword>
<comment type="catalytic activity">
    <reaction evidence="5">
        <text>N,N-dimethyl-1,4-phenylenediamine + anthranilate + 2 NAD(+) = 2-(4-dimethylaminophenyl)diazenylbenzoate + 2 NADH + 2 H(+)</text>
        <dbReference type="Rhea" id="RHEA:55872"/>
        <dbReference type="ChEBI" id="CHEBI:15378"/>
        <dbReference type="ChEBI" id="CHEBI:15783"/>
        <dbReference type="ChEBI" id="CHEBI:16567"/>
        <dbReference type="ChEBI" id="CHEBI:57540"/>
        <dbReference type="ChEBI" id="CHEBI:57945"/>
        <dbReference type="ChEBI" id="CHEBI:71579"/>
        <dbReference type="EC" id="1.7.1.17"/>
    </reaction>
    <physiologicalReaction direction="right-to-left" evidence="5">
        <dbReference type="Rhea" id="RHEA:55874"/>
    </physiologicalReaction>
</comment>
<evidence type="ECO:0000256" key="4">
    <source>
        <dbReference type="ARBA" id="ARBA00023027"/>
    </source>
</evidence>
<evidence type="ECO:0000256" key="3">
    <source>
        <dbReference type="ARBA" id="ARBA00023002"/>
    </source>
</evidence>
<dbReference type="PANTHER" id="PTHR43741">
    <property type="entry name" value="FMN-DEPENDENT NADH-AZOREDUCTASE 1"/>
    <property type="match status" value="1"/>
</dbReference>
<organism evidence="8 9">
    <name type="scientific">Shouchella xiaoxiensis</name>
    <dbReference type="NCBI Taxonomy" id="766895"/>
    <lineage>
        <taxon>Bacteria</taxon>
        <taxon>Bacillati</taxon>
        <taxon>Bacillota</taxon>
        <taxon>Bacilli</taxon>
        <taxon>Bacillales</taxon>
        <taxon>Bacillaceae</taxon>
        <taxon>Shouchella</taxon>
    </lineage>
</organism>
<dbReference type="InterPro" id="IPR003680">
    <property type="entry name" value="Flavodoxin_fold"/>
</dbReference>
<dbReference type="EC" id="1.6.5.-" evidence="6"/>
<comment type="function">
    <text evidence="6">Quinone reductase that provides resistance to thiol-specific stress caused by electrophilic quinones.</text>
</comment>
<dbReference type="Proteomes" id="UP001179280">
    <property type="component" value="Unassembled WGS sequence"/>
</dbReference>
<comment type="caution">
    <text evidence="6">Lacks conserved residue(s) required for the propagation of feature annotation.</text>
</comment>
<comment type="cofactor">
    <cofactor evidence="6">
        <name>FMN</name>
        <dbReference type="ChEBI" id="CHEBI:58210"/>
    </cofactor>
    <text evidence="6">Binds 1 FMN per subunit.</text>
</comment>
<keyword evidence="2 6" id="KW-0288">FMN</keyword>
<comment type="similarity">
    <text evidence="6">Belongs to the azoreductase type 1 family.</text>
</comment>
<dbReference type="NCBIfam" id="NF010075">
    <property type="entry name" value="PRK13556.1"/>
    <property type="match status" value="1"/>
</dbReference>
<evidence type="ECO:0000259" key="7">
    <source>
        <dbReference type="Pfam" id="PF02525"/>
    </source>
</evidence>
<dbReference type="InterPro" id="IPR029039">
    <property type="entry name" value="Flavoprotein-like_sf"/>
</dbReference>
<dbReference type="InterPro" id="IPR023048">
    <property type="entry name" value="NADH:quinone_OxRdtase_FMN_depd"/>
</dbReference>
<dbReference type="Pfam" id="PF02525">
    <property type="entry name" value="Flavodoxin_2"/>
    <property type="match status" value="1"/>
</dbReference>
<evidence type="ECO:0000313" key="8">
    <source>
        <dbReference type="EMBL" id="MBM7839539.1"/>
    </source>
</evidence>
<evidence type="ECO:0000256" key="6">
    <source>
        <dbReference type="HAMAP-Rule" id="MF_01216"/>
    </source>
</evidence>
<comment type="catalytic activity">
    <reaction evidence="6">
        <text>2 a quinone + NADH + H(+) = 2 a 1,4-benzosemiquinone + NAD(+)</text>
        <dbReference type="Rhea" id="RHEA:65952"/>
        <dbReference type="ChEBI" id="CHEBI:15378"/>
        <dbReference type="ChEBI" id="CHEBI:57540"/>
        <dbReference type="ChEBI" id="CHEBI:57945"/>
        <dbReference type="ChEBI" id="CHEBI:132124"/>
        <dbReference type="ChEBI" id="CHEBI:134225"/>
    </reaction>
</comment>
<evidence type="ECO:0000256" key="5">
    <source>
        <dbReference type="ARBA" id="ARBA00048542"/>
    </source>
</evidence>
<dbReference type="InterPro" id="IPR050104">
    <property type="entry name" value="FMN-dep_NADH:Q_OxRdtase_AzoR1"/>
</dbReference>
<evidence type="ECO:0000313" key="9">
    <source>
        <dbReference type="Proteomes" id="UP001179280"/>
    </source>
</evidence>
<evidence type="ECO:0000256" key="2">
    <source>
        <dbReference type="ARBA" id="ARBA00022643"/>
    </source>
</evidence>
<comment type="function">
    <text evidence="6">Also exhibits azoreductase activity. Catalyzes the reductive cleavage of the azo bond in aromatic azo compounds to the corresponding amines.</text>
</comment>
<keyword evidence="9" id="KW-1185">Reference proteome</keyword>
<name>A0ABS2SVH4_9BACI</name>
<dbReference type="EMBL" id="JAFBCV010000008">
    <property type="protein sequence ID" value="MBM7839539.1"/>
    <property type="molecule type" value="Genomic_DNA"/>
</dbReference>
<protein>
    <recommendedName>
        <fullName evidence="6">FMN dependent NADH:quinone oxidoreductase</fullName>
        <ecNumber evidence="6">1.6.5.-</ecNumber>
    </recommendedName>
    <alternativeName>
        <fullName evidence="6">Azo-dye reductase</fullName>
    </alternativeName>
    <alternativeName>
        <fullName evidence="6">FMN-dependent NADH-azo compound oxidoreductase</fullName>
    </alternativeName>
    <alternativeName>
        <fullName evidence="6">FMN-dependent NADH-azoreductase</fullName>
        <ecNumber evidence="6">1.7.1.17</ecNumber>
    </alternativeName>
</protein>
<sequence length="208" mass="23108">MAKVLMINASDRFEQGVSVKMHKQFLTTYQSAHPEDTIEEVHLFAENLPYYGDQAITGQYKKAQGMALTNEEEALVAKIESYQDQFMNADKVVFSFPLWNYTVPAPMITYLSYLAQAGKTFRYTATGPIGLVGDKEVALLSARGGLYSEGTPMENAEMAMKLVRQTISLWGIISPIELFIEGHNAAPDQKDQIIGAGLEQVEQAAQQF</sequence>
<feature type="binding site" evidence="6">
    <location>
        <position position="10"/>
    </location>
    <ligand>
        <name>FMN</name>
        <dbReference type="ChEBI" id="CHEBI:58210"/>
    </ligand>
</feature>
<dbReference type="GO" id="GO:0016491">
    <property type="term" value="F:oxidoreductase activity"/>
    <property type="evidence" value="ECO:0007669"/>
    <property type="project" value="UniProtKB-KW"/>
</dbReference>
<dbReference type="EC" id="1.7.1.17" evidence="6"/>
<dbReference type="Gene3D" id="3.40.50.360">
    <property type="match status" value="1"/>
</dbReference>
<dbReference type="PANTHER" id="PTHR43741:SF4">
    <property type="entry name" value="FMN-DEPENDENT NADH:QUINONE OXIDOREDUCTASE"/>
    <property type="match status" value="1"/>
</dbReference>
<proteinExistence type="inferred from homology"/>
<dbReference type="SUPFAM" id="SSF52218">
    <property type="entry name" value="Flavoproteins"/>
    <property type="match status" value="1"/>
</dbReference>
<keyword evidence="4 6" id="KW-0520">NAD</keyword>